<feature type="region of interest" description="Disordered" evidence="1">
    <location>
        <begin position="280"/>
        <end position="300"/>
    </location>
</feature>
<dbReference type="EMBL" id="JARBHB010000003">
    <property type="protein sequence ID" value="KAJ8888059.1"/>
    <property type="molecule type" value="Genomic_DNA"/>
</dbReference>
<feature type="region of interest" description="Disordered" evidence="1">
    <location>
        <begin position="477"/>
        <end position="505"/>
    </location>
</feature>
<proteinExistence type="predicted"/>
<dbReference type="Proteomes" id="UP001159363">
    <property type="component" value="Chromosome 3"/>
</dbReference>
<sequence length="786" mass="87647">MEVRGITMCTLSQSSDPGGITPRLRYFPSLLNYWRPGTSQCLASLTATTCSYGQVTSLVLLALELSTVHLLKRMLNYQNFAARVRDFEIGRQFVWHIPNIPPANQRSTSNAYSVRTSDLIALTAAEPFAYLTQFDRSQSMRKAGVRKANLEKGNDATRFAGKRQLHLATPTHTTARRTKVKLRQVSETQALSSLSIGTAASKRVWSSAGMKGWRKRELPEETRRLAESPGTIPTSENPGATQSGIEPCSPWREASALASTPPRLPNKDETYINRIRLERGSQKQSSYVHKTPYDRVKRSRERKINTTASERVNTDVIAQKKKNERVPQHSQTQFCWFVRIIVCCEADYLVHYSPDHPSHDVPGYSTQPSCLQHNCSSGTSPGDERRVLIETRERERERDLWCDTRRLGTNIVFASPCFPTRGMYLRARALLVSYSFRYSLACATLQLLWYRQGQEYFAKPMRVIEVIWSSAGMNRQGGREIPEKTRRPVKSSGTIPTCENPGVIRPGIEPGEQANRSATAAPSKPMAIVKLLSGSCSSYFYHYWIEVAPECQIPADLNVLRGLTRWNPVRQSLSANLLHSRGIPDHTELLGARAIRYEARPQSFAQPIRERVGPPQRNRDSILARCVLVCSSAAFTMNRPIIERQGLEYVANCSVSSSSVSVLYVLELLCQQQLCQFSVRSTCPVSCSSVYHLCARVALSASPLCTRVSLSAAALSVLYVLELLCQQQLCQFSVCSSCPVSCSSVYHICARVALSASPLCTRVSLSAAALSVLYVLELKAPTPHTH</sequence>
<evidence type="ECO:0000313" key="3">
    <source>
        <dbReference type="Proteomes" id="UP001159363"/>
    </source>
</evidence>
<feature type="compositionally biased region" description="Polar residues" evidence="1">
    <location>
        <begin position="231"/>
        <end position="244"/>
    </location>
</feature>
<feature type="compositionally biased region" description="Basic and acidic residues" evidence="1">
    <location>
        <begin position="477"/>
        <end position="486"/>
    </location>
</feature>
<feature type="non-terminal residue" evidence="2">
    <location>
        <position position="786"/>
    </location>
</feature>
<feature type="compositionally biased region" description="Basic and acidic residues" evidence="1">
    <location>
        <begin position="215"/>
        <end position="226"/>
    </location>
</feature>
<evidence type="ECO:0000256" key="1">
    <source>
        <dbReference type="SAM" id="MobiDB-lite"/>
    </source>
</evidence>
<organism evidence="2 3">
    <name type="scientific">Dryococelus australis</name>
    <dbReference type="NCBI Taxonomy" id="614101"/>
    <lineage>
        <taxon>Eukaryota</taxon>
        <taxon>Metazoa</taxon>
        <taxon>Ecdysozoa</taxon>
        <taxon>Arthropoda</taxon>
        <taxon>Hexapoda</taxon>
        <taxon>Insecta</taxon>
        <taxon>Pterygota</taxon>
        <taxon>Neoptera</taxon>
        <taxon>Polyneoptera</taxon>
        <taxon>Phasmatodea</taxon>
        <taxon>Verophasmatodea</taxon>
        <taxon>Anareolatae</taxon>
        <taxon>Phasmatidae</taxon>
        <taxon>Eurycanthinae</taxon>
        <taxon>Dryococelus</taxon>
    </lineage>
</organism>
<reference evidence="2 3" key="1">
    <citation type="submission" date="2023-02" db="EMBL/GenBank/DDBJ databases">
        <title>LHISI_Scaffold_Assembly.</title>
        <authorList>
            <person name="Stuart O.P."/>
            <person name="Cleave R."/>
            <person name="Magrath M.J.L."/>
            <person name="Mikheyev A.S."/>
        </authorList>
    </citation>
    <scope>NUCLEOTIDE SEQUENCE [LARGE SCALE GENOMIC DNA]</scope>
    <source>
        <strain evidence="2">Daus_M_001</strain>
        <tissue evidence="2">Leg muscle</tissue>
    </source>
</reference>
<protein>
    <submittedName>
        <fullName evidence="2">Uncharacterized protein</fullName>
    </submittedName>
</protein>
<evidence type="ECO:0000313" key="2">
    <source>
        <dbReference type="EMBL" id="KAJ8888059.1"/>
    </source>
</evidence>
<accession>A0ABQ9HUI6</accession>
<name>A0ABQ9HUI6_9NEOP</name>
<keyword evidence="3" id="KW-1185">Reference proteome</keyword>
<gene>
    <name evidence="2" type="ORF">PR048_007545</name>
</gene>
<comment type="caution">
    <text evidence="2">The sequence shown here is derived from an EMBL/GenBank/DDBJ whole genome shotgun (WGS) entry which is preliminary data.</text>
</comment>
<feature type="region of interest" description="Disordered" evidence="1">
    <location>
        <begin position="208"/>
        <end position="248"/>
    </location>
</feature>